<gene>
    <name evidence="9" type="primary">blaOXA</name>
</gene>
<dbReference type="PROSITE" id="PS51257">
    <property type="entry name" value="PROKAR_LIPOPROTEIN"/>
    <property type="match status" value="1"/>
</dbReference>
<dbReference type="GO" id="GO:0008800">
    <property type="term" value="F:beta-lactamase activity"/>
    <property type="evidence" value="ECO:0007669"/>
    <property type="project" value="UniProtKB-EC"/>
</dbReference>
<dbReference type="PANTHER" id="PTHR30627:SF6">
    <property type="entry name" value="BETA-LACTAMASE YBXI-RELATED"/>
    <property type="match status" value="1"/>
</dbReference>
<evidence type="ECO:0000256" key="3">
    <source>
        <dbReference type="ARBA" id="ARBA00012865"/>
    </source>
</evidence>
<evidence type="ECO:0000256" key="6">
    <source>
        <dbReference type="ARBA" id="ARBA00023251"/>
    </source>
</evidence>
<evidence type="ECO:0000256" key="7">
    <source>
        <dbReference type="SAM" id="SignalP"/>
    </source>
</evidence>
<dbReference type="NCBIfam" id="NF038333">
    <property type="entry name" value="blaOXA-679_like"/>
    <property type="match status" value="1"/>
</dbReference>
<comment type="catalytic activity">
    <reaction evidence="1">
        <text>a beta-lactam + H2O = a substituted beta-amino acid</text>
        <dbReference type="Rhea" id="RHEA:20401"/>
        <dbReference type="ChEBI" id="CHEBI:15377"/>
        <dbReference type="ChEBI" id="CHEBI:35627"/>
        <dbReference type="ChEBI" id="CHEBI:140347"/>
        <dbReference type="EC" id="3.5.2.6"/>
    </reaction>
</comment>
<comment type="similarity">
    <text evidence="2">Belongs to the class-D beta-lactamase family.</text>
</comment>
<dbReference type="GO" id="GO:0005886">
    <property type="term" value="C:plasma membrane"/>
    <property type="evidence" value="ECO:0007669"/>
    <property type="project" value="TreeGrafter"/>
</dbReference>
<protein>
    <recommendedName>
        <fullName evidence="3">beta-lactamase</fullName>
        <ecNumber evidence="3">3.5.2.6</ecNumber>
    </recommendedName>
</protein>
<feature type="chain" id="PRO_5016634350" description="beta-lactamase" evidence="7">
    <location>
        <begin position="20"/>
        <end position="276"/>
    </location>
</feature>
<dbReference type="Gene3D" id="3.40.710.10">
    <property type="entry name" value="DD-peptidase/beta-lactamase superfamily"/>
    <property type="match status" value="1"/>
</dbReference>
<dbReference type="RefSeq" id="WP_116786836.1">
    <property type="nucleotide sequence ID" value="NG_061623.1"/>
</dbReference>
<organism evidence="9">
    <name type="scientific">Acinetobacter calcoaceticus</name>
    <dbReference type="NCBI Taxonomy" id="471"/>
    <lineage>
        <taxon>Bacteria</taxon>
        <taxon>Pseudomonadati</taxon>
        <taxon>Pseudomonadota</taxon>
        <taxon>Gammaproteobacteria</taxon>
        <taxon>Moraxellales</taxon>
        <taxon>Moraxellaceae</taxon>
        <taxon>Acinetobacter</taxon>
        <taxon>Acinetobacter calcoaceticus/baumannii complex</taxon>
    </lineage>
</organism>
<dbReference type="SUPFAM" id="SSF56601">
    <property type="entry name" value="beta-lactamase/transpeptidase-like"/>
    <property type="match status" value="1"/>
</dbReference>
<dbReference type="NCBIfam" id="NF012161">
    <property type="entry name" value="bla_class_D_main"/>
    <property type="match status" value="1"/>
</dbReference>
<dbReference type="EC" id="3.5.2.6" evidence="3"/>
<sequence>MRTRLFPLLSISISIFLSACSSPFIEPKDILPISTTDQTQQAIGSYFDEAQTQGVIVIKDGHNIDTYGNDLTRANTLYVPASTFKMLNALIGLENNKATVDEVFKWDGKKRSYSIWEKDMNLGEAMKLSAVPVYQELAKRIGVDLMQKEVKRVKFGNSNIGIKVDDFWLVGPLKITPIQEVEFADKLAHQELPFKQQVQKQVQDMLLIKEVEGNKIYAKSGWGMNVTPQVGWLTGWVEQPNGKKIAFSLNIEMKPNMPGSVRNEIALKSLKRLGII</sequence>
<dbReference type="InterPro" id="IPR050515">
    <property type="entry name" value="Beta-lactam/transpept"/>
</dbReference>
<keyword evidence="5" id="KW-0378">Hydrolase</keyword>
<feature type="domain" description="Penicillin-binding protein transpeptidase" evidence="8">
    <location>
        <begin position="73"/>
        <end position="269"/>
    </location>
</feature>
<evidence type="ECO:0000256" key="1">
    <source>
        <dbReference type="ARBA" id="ARBA00001526"/>
    </source>
</evidence>
<reference evidence="9" key="1">
    <citation type="submission" date="2018-07" db="EMBL/GenBank/DDBJ databases">
        <title>Novel OXA-24-variant from Acinetobacter calcoaceticus.</title>
        <authorList>
            <person name="Lange F.A."/>
            <person name="Pfennigwerth N.E."/>
            <person name="Schauer J.M."/>
            <person name="Cremanns M."/>
            <person name="Gatermann S.G."/>
        </authorList>
    </citation>
    <scope>NUCLEOTIDE SEQUENCE</scope>
    <source>
        <strain evidence="9">NRZ-35925</strain>
    </source>
</reference>
<evidence type="ECO:0000256" key="4">
    <source>
        <dbReference type="ARBA" id="ARBA00022729"/>
    </source>
</evidence>
<dbReference type="PANTHER" id="PTHR30627">
    <property type="entry name" value="PEPTIDOGLYCAN D,D-TRANSPEPTIDASE"/>
    <property type="match status" value="1"/>
</dbReference>
<accession>A0A345IT58</accession>
<evidence type="ECO:0000256" key="2">
    <source>
        <dbReference type="ARBA" id="ARBA00007898"/>
    </source>
</evidence>
<dbReference type="AlphaFoldDB" id="A0A345IT58"/>
<dbReference type="CARD" id="ARO:3005935">
    <property type="molecule name" value="OXA-730"/>
    <property type="mechanism identifier" value="ARO:0001004"/>
    <property type="mechanism name" value="antibiotic inactivation"/>
</dbReference>
<dbReference type="EMBL" id="MH684781">
    <property type="protein sequence ID" value="AXH06203.1"/>
    <property type="molecule type" value="Genomic_DNA"/>
</dbReference>
<evidence type="ECO:0000256" key="5">
    <source>
        <dbReference type="ARBA" id="ARBA00022801"/>
    </source>
</evidence>
<dbReference type="GO" id="GO:0046677">
    <property type="term" value="P:response to antibiotic"/>
    <property type="evidence" value="ECO:0007669"/>
    <property type="project" value="UniProtKB-KW"/>
</dbReference>
<dbReference type="GO" id="GO:0071555">
    <property type="term" value="P:cell wall organization"/>
    <property type="evidence" value="ECO:0007669"/>
    <property type="project" value="TreeGrafter"/>
</dbReference>
<evidence type="ECO:0000259" key="8">
    <source>
        <dbReference type="Pfam" id="PF00905"/>
    </source>
</evidence>
<dbReference type="InterPro" id="IPR001460">
    <property type="entry name" value="PCN-bd_Tpept"/>
</dbReference>
<keyword evidence="4 7" id="KW-0732">Signal</keyword>
<feature type="signal peptide" evidence="7">
    <location>
        <begin position="1"/>
        <end position="19"/>
    </location>
</feature>
<dbReference type="InterPro" id="IPR012338">
    <property type="entry name" value="Beta-lactam/transpept-like"/>
</dbReference>
<dbReference type="Pfam" id="PF00905">
    <property type="entry name" value="Transpeptidase"/>
    <property type="match status" value="1"/>
</dbReference>
<name>A0A345IT58_ACICA</name>
<evidence type="ECO:0000313" key="9">
    <source>
        <dbReference type="EMBL" id="AXH06203.1"/>
    </source>
</evidence>
<keyword evidence="6" id="KW-0046">Antibiotic resistance</keyword>
<dbReference type="GO" id="GO:0008658">
    <property type="term" value="F:penicillin binding"/>
    <property type="evidence" value="ECO:0007669"/>
    <property type="project" value="InterPro"/>
</dbReference>
<proteinExistence type="inferred from homology"/>